<protein>
    <submittedName>
        <fullName evidence="3">Uncharacterized protein</fullName>
    </submittedName>
</protein>
<comment type="caution">
    <text evidence="3">The sequence shown here is derived from an EMBL/GenBank/DDBJ whole genome shotgun (WGS) entry which is preliminary data.</text>
</comment>
<feature type="coiled-coil region" evidence="1">
    <location>
        <begin position="199"/>
        <end position="337"/>
    </location>
</feature>
<keyword evidence="1" id="KW-0175">Coiled coil</keyword>
<accession>A0AAD1U3D8</accession>
<keyword evidence="4" id="KW-1185">Reference proteome</keyword>
<feature type="compositionally biased region" description="Polar residues" evidence="2">
    <location>
        <begin position="393"/>
        <end position="409"/>
    </location>
</feature>
<feature type="compositionally biased region" description="Polar residues" evidence="2">
    <location>
        <begin position="363"/>
        <end position="385"/>
    </location>
</feature>
<organism evidence="3 4">
    <name type="scientific">Euplotes crassus</name>
    <dbReference type="NCBI Taxonomy" id="5936"/>
    <lineage>
        <taxon>Eukaryota</taxon>
        <taxon>Sar</taxon>
        <taxon>Alveolata</taxon>
        <taxon>Ciliophora</taxon>
        <taxon>Intramacronucleata</taxon>
        <taxon>Spirotrichea</taxon>
        <taxon>Hypotrichia</taxon>
        <taxon>Euplotida</taxon>
        <taxon>Euplotidae</taxon>
        <taxon>Moneuplotes</taxon>
    </lineage>
</organism>
<evidence type="ECO:0000256" key="2">
    <source>
        <dbReference type="SAM" id="MobiDB-lite"/>
    </source>
</evidence>
<reference evidence="3" key="1">
    <citation type="submission" date="2023-07" db="EMBL/GenBank/DDBJ databases">
        <authorList>
            <consortium name="AG Swart"/>
            <person name="Singh M."/>
            <person name="Singh A."/>
            <person name="Seah K."/>
            <person name="Emmerich C."/>
        </authorList>
    </citation>
    <scope>NUCLEOTIDE SEQUENCE</scope>
    <source>
        <strain evidence="3">DP1</strain>
    </source>
</reference>
<proteinExistence type="predicted"/>
<dbReference type="Proteomes" id="UP001295684">
    <property type="component" value="Unassembled WGS sequence"/>
</dbReference>
<evidence type="ECO:0000313" key="4">
    <source>
        <dbReference type="Proteomes" id="UP001295684"/>
    </source>
</evidence>
<sequence length="468" mass="55729">MLNCLEFQKRMNCQFIGCINQREHYCEIHEQVICGSCLNNHHYDCENPEAPREDGKKVVRILHKDKVKELIQNIDMAFTPFFHQKKKGNMELVEDFSNRLKKFEMDWDHLKQDTMQVLRADDFLKYKDCENRIKMFFQKFKRSDLYKEFAIDQLNKLIQNGCSELDQKCFKKMKDDLEQEYCDLRKKLYIENQARIQKFEREKEKLIASSNNKEILEENEQFKNEEKVLKSEIRKLNIEINKRSSEEEKLKKTNSELSAQIGRLKEKVQEITAEKERMNVGLKKVKEQLEEEVLEKKRVMQSVGDITKEKDKIEKEFRKAEKEAEDLQERIKKLEDKPKKVSMDLPKIDEDTIDLQFNDKDYSSNNQYQPSRNTNHSSEDSSSFINLPPSDFVSRNDSANMPLTHNYNPSRTYLTSLKKENNVKRSASRKRSCSRKNRYKHITTAAMYQNPTKNLKIPSKIIQFPKQK</sequence>
<gene>
    <name evidence="3" type="ORF">ECRASSUSDP1_LOCUS1999</name>
</gene>
<feature type="region of interest" description="Disordered" evidence="2">
    <location>
        <begin position="356"/>
        <end position="409"/>
    </location>
</feature>
<dbReference type="EMBL" id="CAMPGE010001891">
    <property type="protein sequence ID" value="CAI2360695.1"/>
    <property type="molecule type" value="Genomic_DNA"/>
</dbReference>
<evidence type="ECO:0000256" key="1">
    <source>
        <dbReference type="SAM" id="Coils"/>
    </source>
</evidence>
<dbReference type="AlphaFoldDB" id="A0AAD1U3D8"/>
<dbReference type="Gene3D" id="1.10.287.950">
    <property type="entry name" value="Methyl-accepting chemotaxis protein"/>
    <property type="match status" value="1"/>
</dbReference>
<name>A0AAD1U3D8_EUPCR</name>
<evidence type="ECO:0000313" key="3">
    <source>
        <dbReference type="EMBL" id="CAI2360695.1"/>
    </source>
</evidence>